<sequence length="102" mass="11412">MRRWARRSSIRSSPSSMDGDNNINRDELSESLENLGICVSEEKLRAMIGNIDAHGDAKEFSALCAVLMADGRGDEGDDREEDVREAFKIFDRDKAGSSRRMS</sequence>
<dbReference type="AlphaFoldDB" id="A0A9N7NXB0"/>
<gene>
    <name evidence="2" type="ORF">SHERM_06392</name>
</gene>
<dbReference type="OrthoDB" id="26525at2759"/>
<name>A0A9N7NXB0_STRHE</name>
<dbReference type="SUPFAM" id="SSF47473">
    <property type="entry name" value="EF-hand"/>
    <property type="match status" value="1"/>
</dbReference>
<evidence type="ECO:0000313" key="3">
    <source>
        <dbReference type="Proteomes" id="UP001153555"/>
    </source>
</evidence>
<protein>
    <submittedName>
        <fullName evidence="2">Calmodulin-like protein 5</fullName>
    </submittedName>
</protein>
<comment type="caution">
    <text evidence="2">The sequence shown here is derived from an EMBL/GenBank/DDBJ whole genome shotgun (WGS) entry which is preliminary data.</text>
</comment>
<feature type="region of interest" description="Disordered" evidence="1">
    <location>
        <begin position="1"/>
        <end position="25"/>
    </location>
</feature>
<reference evidence="2" key="1">
    <citation type="submission" date="2019-12" db="EMBL/GenBank/DDBJ databases">
        <authorList>
            <person name="Scholes J."/>
        </authorList>
    </citation>
    <scope>NUCLEOTIDE SEQUENCE</scope>
</reference>
<dbReference type="InterPro" id="IPR011992">
    <property type="entry name" value="EF-hand-dom_pair"/>
</dbReference>
<evidence type="ECO:0000256" key="1">
    <source>
        <dbReference type="SAM" id="MobiDB-lite"/>
    </source>
</evidence>
<dbReference type="Gene3D" id="1.10.238.10">
    <property type="entry name" value="EF-hand"/>
    <property type="match status" value="1"/>
</dbReference>
<keyword evidence="3" id="KW-1185">Reference proteome</keyword>
<dbReference type="EMBL" id="CACSLK010031655">
    <property type="protein sequence ID" value="CAA0839929.1"/>
    <property type="molecule type" value="Genomic_DNA"/>
</dbReference>
<organism evidence="2 3">
    <name type="scientific">Striga hermonthica</name>
    <name type="common">Purple witchweed</name>
    <name type="synonym">Buchnera hermonthica</name>
    <dbReference type="NCBI Taxonomy" id="68872"/>
    <lineage>
        <taxon>Eukaryota</taxon>
        <taxon>Viridiplantae</taxon>
        <taxon>Streptophyta</taxon>
        <taxon>Embryophyta</taxon>
        <taxon>Tracheophyta</taxon>
        <taxon>Spermatophyta</taxon>
        <taxon>Magnoliopsida</taxon>
        <taxon>eudicotyledons</taxon>
        <taxon>Gunneridae</taxon>
        <taxon>Pentapetalae</taxon>
        <taxon>asterids</taxon>
        <taxon>lamiids</taxon>
        <taxon>Lamiales</taxon>
        <taxon>Orobanchaceae</taxon>
        <taxon>Buchnereae</taxon>
        <taxon>Striga</taxon>
    </lineage>
</organism>
<accession>A0A9N7NXB0</accession>
<proteinExistence type="predicted"/>
<evidence type="ECO:0000313" key="2">
    <source>
        <dbReference type="EMBL" id="CAA0839929.1"/>
    </source>
</evidence>
<dbReference type="Proteomes" id="UP001153555">
    <property type="component" value="Unassembled WGS sequence"/>
</dbReference>